<feature type="transmembrane region" description="Helical" evidence="2">
    <location>
        <begin position="236"/>
        <end position="260"/>
    </location>
</feature>
<comment type="caution">
    <text evidence="3">The sequence shown here is derived from an EMBL/GenBank/DDBJ whole genome shotgun (WGS) entry which is preliminary data.</text>
</comment>
<dbReference type="RefSeq" id="WP_173057131.1">
    <property type="nucleotide sequence ID" value="NZ_BAABGO010000001.1"/>
</dbReference>
<reference evidence="3 4" key="2">
    <citation type="submission" date="2020-03" db="EMBL/GenBank/DDBJ databases">
        <authorList>
            <person name="Ichikawa N."/>
            <person name="Kimura A."/>
            <person name="Kitahashi Y."/>
            <person name="Uohara A."/>
        </authorList>
    </citation>
    <scope>NUCLEOTIDE SEQUENCE [LARGE SCALE GENOMIC DNA]</scope>
    <source>
        <strain evidence="3 4">NBRC 108639</strain>
    </source>
</reference>
<feature type="transmembrane region" description="Helical" evidence="2">
    <location>
        <begin position="272"/>
        <end position="295"/>
    </location>
</feature>
<evidence type="ECO:0000256" key="1">
    <source>
        <dbReference type="SAM" id="MobiDB-lite"/>
    </source>
</evidence>
<feature type="transmembrane region" description="Helical" evidence="2">
    <location>
        <begin position="120"/>
        <end position="153"/>
    </location>
</feature>
<dbReference type="EMBL" id="BLPF01000001">
    <property type="protein sequence ID" value="GFJ79618.1"/>
    <property type="molecule type" value="Genomic_DNA"/>
</dbReference>
<evidence type="ECO:0000313" key="4">
    <source>
        <dbReference type="Proteomes" id="UP000482800"/>
    </source>
</evidence>
<gene>
    <name evidence="3" type="ORF">Phou_037980</name>
</gene>
<feature type="region of interest" description="Disordered" evidence="1">
    <location>
        <begin position="1"/>
        <end position="53"/>
    </location>
</feature>
<accession>A0A6V8KB57</accession>
<feature type="compositionally biased region" description="Low complexity" evidence="1">
    <location>
        <begin position="35"/>
        <end position="45"/>
    </location>
</feature>
<keyword evidence="4" id="KW-1185">Reference proteome</keyword>
<dbReference type="Proteomes" id="UP000482800">
    <property type="component" value="Unassembled WGS sequence"/>
</dbReference>
<evidence type="ECO:0000256" key="2">
    <source>
        <dbReference type="SAM" id="Phobius"/>
    </source>
</evidence>
<evidence type="ECO:0000313" key="3">
    <source>
        <dbReference type="EMBL" id="GFJ79618.1"/>
    </source>
</evidence>
<feature type="transmembrane region" description="Helical" evidence="2">
    <location>
        <begin position="165"/>
        <end position="183"/>
    </location>
</feature>
<keyword evidence="2" id="KW-0472">Membrane</keyword>
<reference evidence="3 4" key="1">
    <citation type="submission" date="2020-03" db="EMBL/GenBank/DDBJ databases">
        <title>Whole genome shotgun sequence of Phytohabitans houttuyneae NBRC 108639.</title>
        <authorList>
            <person name="Komaki H."/>
            <person name="Tamura T."/>
        </authorList>
    </citation>
    <scope>NUCLEOTIDE SEQUENCE [LARGE SCALE GENOMIC DNA]</scope>
    <source>
        <strain evidence="3 4">NBRC 108639</strain>
    </source>
</reference>
<keyword evidence="2" id="KW-0812">Transmembrane</keyword>
<sequence length="326" mass="33186">MSELPPYPSQPVPPGPGGQPSPAPYAGPWVPPQSPQWGPQWSGQWGPPPGYPPDPLISPDFGGWWQRGFTIAKRCWRQILALQAIVGVLTFTVETVSTAWQSFATRDMDQAAAAGDDPALITLFAGSGLVIVGTVVVMIVSMLATLAAVRIVVEAATGREPDLGAALAAAVGRVGPMFGWGLLAGLLIVAGLCACVVPGLYFAAVLLVLSPVIALERGNGIGRCFKLFHGDFGASLARTATILGIVFGAALAGGAIGLIASLAAPPATASTGAIIAAAAVSSGVSVVLSGAIRLLTDPLTVTAYADMRARIEPLSTAVLAHEAGIR</sequence>
<dbReference type="AlphaFoldDB" id="A0A6V8KB57"/>
<feature type="transmembrane region" description="Helical" evidence="2">
    <location>
        <begin position="189"/>
        <end position="215"/>
    </location>
</feature>
<feature type="compositionally biased region" description="Pro residues" evidence="1">
    <location>
        <begin position="1"/>
        <end position="34"/>
    </location>
</feature>
<organism evidence="3 4">
    <name type="scientific">Phytohabitans houttuyneae</name>
    <dbReference type="NCBI Taxonomy" id="1076126"/>
    <lineage>
        <taxon>Bacteria</taxon>
        <taxon>Bacillati</taxon>
        <taxon>Actinomycetota</taxon>
        <taxon>Actinomycetes</taxon>
        <taxon>Micromonosporales</taxon>
        <taxon>Micromonosporaceae</taxon>
    </lineage>
</organism>
<protein>
    <recommendedName>
        <fullName evidence="5">Glycerophosphoryl diester phosphodiesterase membrane domain-containing protein</fullName>
    </recommendedName>
</protein>
<proteinExistence type="predicted"/>
<feature type="transmembrane region" description="Helical" evidence="2">
    <location>
        <begin position="79"/>
        <end position="100"/>
    </location>
</feature>
<keyword evidence="2" id="KW-1133">Transmembrane helix</keyword>
<evidence type="ECO:0008006" key="5">
    <source>
        <dbReference type="Google" id="ProtNLM"/>
    </source>
</evidence>
<name>A0A6V8KB57_9ACTN</name>